<dbReference type="GO" id="GO:0044283">
    <property type="term" value="P:small molecule biosynthetic process"/>
    <property type="evidence" value="ECO:0007669"/>
    <property type="project" value="UniProtKB-ARBA"/>
</dbReference>
<dbReference type="STRING" id="1448308.A0A2T2N3D8"/>
<dbReference type="EMBL" id="KZ678151">
    <property type="protein sequence ID" value="PSN59962.1"/>
    <property type="molecule type" value="Genomic_DNA"/>
</dbReference>
<dbReference type="InterPro" id="IPR026992">
    <property type="entry name" value="DIOX_N"/>
</dbReference>
<dbReference type="InterPro" id="IPR005123">
    <property type="entry name" value="Oxoglu/Fe-dep_dioxygenase_dom"/>
</dbReference>
<proteinExistence type="inferred from homology"/>
<dbReference type="OrthoDB" id="288590at2759"/>
<keyword evidence="2" id="KW-0560">Oxidoreductase</keyword>
<name>A0A2T2N3D8_CORCC</name>
<gene>
    <name evidence="5" type="ORF">BS50DRAFT_579486</name>
</gene>
<dbReference type="Gene3D" id="2.60.120.330">
    <property type="entry name" value="B-lactam Antibiotic, Isopenicillin N Synthase, Chain"/>
    <property type="match status" value="1"/>
</dbReference>
<accession>A0A2T2N3D8</accession>
<dbReference type="SUPFAM" id="SSF51197">
    <property type="entry name" value="Clavaminate synthase-like"/>
    <property type="match status" value="1"/>
</dbReference>
<comment type="similarity">
    <text evidence="1 2">Belongs to the iron/ascorbate-dependent oxidoreductase family.</text>
</comment>
<reference evidence="5 6" key="1">
    <citation type="journal article" date="2018" name="Front. Microbiol.">
        <title>Genome-Wide Analysis of Corynespora cassiicola Leaf Fall Disease Putative Effectors.</title>
        <authorList>
            <person name="Lopez D."/>
            <person name="Ribeiro S."/>
            <person name="Label P."/>
            <person name="Fumanal B."/>
            <person name="Venisse J.S."/>
            <person name="Kohler A."/>
            <person name="de Oliveira R.R."/>
            <person name="Labutti K."/>
            <person name="Lipzen A."/>
            <person name="Lail K."/>
            <person name="Bauer D."/>
            <person name="Ohm R.A."/>
            <person name="Barry K.W."/>
            <person name="Spatafora J."/>
            <person name="Grigoriev I.V."/>
            <person name="Martin F.M."/>
            <person name="Pujade-Renaud V."/>
        </authorList>
    </citation>
    <scope>NUCLEOTIDE SEQUENCE [LARGE SCALE GENOMIC DNA]</scope>
    <source>
        <strain evidence="5 6">Philippines</strain>
    </source>
</reference>
<organism evidence="5 6">
    <name type="scientific">Corynespora cassiicola Philippines</name>
    <dbReference type="NCBI Taxonomy" id="1448308"/>
    <lineage>
        <taxon>Eukaryota</taxon>
        <taxon>Fungi</taxon>
        <taxon>Dikarya</taxon>
        <taxon>Ascomycota</taxon>
        <taxon>Pezizomycotina</taxon>
        <taxon>Dothideomycetes</taxon>
        <taxon>Pleosporomycetidae</taxon>
        <taxon>Pleosporales</taxon>
        <taxon>Corynesporascaceae</taxon>
        <taxon>Corynespora</taxon>
    </lineage>
</organism>
<dbReference type="GO" id="GO:0046872">
    <property type="term" value="F:metal ion binding"/>
    <property type="evidence" value="ECO:0007669"/>
    <property type="project" value="UniProtKB-KW"/>
</dbReference>
<evidence type="ECO:0000259" key="4">
    <source>
        <dbReference type="PROSITE" id="PS51471"/>
    </source>
</evidence>
<dbReference type="GO" id="GO:0016491">
    <property type="term" value="F:oxidoreductase activity"/>
    <property type="evidence" value="ECO:0007669"/>
    <property type="project" value="UniProtKB-KW"/>
</dbReference>
<dbReference type="PANTHER" id="PTHR47990">
    <property type="entry name" value="2-OXOGLUTARATE (2OG) AND FE(II)-DEPENDENT OXYGENASE SUPERFAMILY PROTEIN-RELATED"/>
    <property type="match status" value="1"/>
</dbReference>
<feature type="region of interest" description="Disordered" evidence="3">
    <location>
        <begin position="1"/>
        <end position="22"/>
    </location>
</feature>
<feature type="compositionally biased region" description="Pro residues" evidence="3">
    <location>
        <begin position="10"/>
        <end position="22"/>
    </location>
</feature>
<keyword evidence="2" id="KW-0479">Metal-binding</keyword>
<dbReference type="InterPro" id="IPR027443">
    <property type="entry name" value="IPNS-like_sf"/>
</dbReference>
<evidence type="ECO:0000313" key="6">
    <source>
        <dbReference type="Proteomes" id="UP000240883"/>
    </source>
</evidence>
<dbReference type="InterPro" id="IPR050231">
    <property type="entry name" value="Iron_ascorbate_oxido_reductase"/>
</dbReference>
<feature type="domain" description="Fe2OG dioxygenase" evidence="4">
    <location>
        <begin position="227"/>
        <end position="353"/>
    </location>
</feature>
<sequence length="405" mass="44340">MPHSAHSSPSPSPDPFDGLPPFPDNVPTAPLVRISLEKLLHHDAEEEERCWQACCDLGFFYLDLRTSGPSLGVNGEQLLDEADQLFNVMKSFFDLPAAEKQQYDFTSKGSYFGYKGSGSGIIDKRGTPDRVDFYNVRSPFPPPPPPIMKPTHRPSLQTSKDDLLSVSPPLPSPTILAPHRPLCASFIEASHALCIHMLTLLSSRIPLAPSVRTAGALPALHALRAPSGDHIRFIRALPQRPSTEGVSLGEHTDFGSVTVLFNRLGGLQVRLPGHIAAVEPREGVEACARVERELCEGGWAYVRPLAEHAVVNLGDAAKLFSGGRVRSNIHRVVAAPGRQGEVDRYSLVYFCRPGNDVVLRCLVEGEEGEEREGVTAKEWILRRALGRRRLDGWEESMGTEAEAGK</sequence>
<evidence type="ECO:0000313" key="5">
    <source>
        <dbReference type="EMBL" id="PSN59962.1"/>
    </source>
</evidence>
<evidence type="ECO:0000256" key="1">
    <source>
        <dbReference type="ARBA" id="ARBA00008056"/>
    </source>
</evidence>
<dbReference type="AlphaFoldDB" id="A0A2T2N3D8"/>
<evidence type="ECO:0000256" key="3">
    <source>
        <dbReference type="SAM" id="MobiDB-lite"/>
    </source>
</evidence>
<keyword evidence="6" id="KW-1185">Reference proteome</keyword>
<dbReference type="InterPro" id="IPR044861">
    <property type="entry name" value="IPNS-like_FE2OG_OXY"/>
</dbReference>
<protein>
    <submittedName>
        <fullName evidence="5">Clavaminate synthase-like protein</fullName>
    </submittedName>
</protein>
<dbReference type="Pfam" id="PF14226">
    <property type="entry name" value="DIOX_N"/>
    <property type="match status" value="1"/>
</dbReference>
<dbReference type="Proteomes" id="UP000240883">
    <property type="component" value="Unassembled WGS sequence"/>
</dbReference>
<evidence type="ECO:0000256" key="2">
    <source>
        <dbReference type="RuleBase" id="RU003682"/>
    </source>
</evidence>
<dbReference type="Pfam" id="PF03171">
    <property type="entry name" value="2OG-FeII_Oxy"/>
    <property type="match status" value="1"/>
</dbReference>
<keyword evidence="2" id="KW-0408">Iron</keyword>
<dbReference type="PROSITE" id="PS51471">
    <property type="entry name" value="FE2OG_OXY"/>
    <property type="match status" value="1"/>
</dbReference>